<keyword evidence="9 11" id="KW-0472">Membrane</keyword>
<dbReference type="InterPro" id="IPR029044">
    <property type="entry name" value="Nucleotide-diphossugar_trans"/>
</dbReference>
<dbReference type="EMBL" id="JBHFFA010000001">
    <property type="protein sequence ID" value="KAL2652922.1"/>
    <property type="molecule type" value="Genomic_DNA"/>
</dbReference>
<dbReference type="AlphaFoldDB" id="A0ABD1ZN89"/>
<keyword evidence="6" id="KW-0735">Signal-anchor</keyword>
<dbReference type="GO" id="GO:0000139">
    <property type="term" value="C:Golgi membrane"/>
    <property type="evidence" value="ECO:0007669"/>
    <property type="project" value="UniProtKB-SubCell"/>
</dbReference>
<sequence length="407" mass="47211">MVLRVHLSVCLFVIVLMFSGMLGLERRGTKDPDLEETVQLTATEFEEMVELTATELEESAWDDTSRTSLLERDILNVHTLGERVSDWDDQRVAYAAKNVNSGSRHFDGKRRVNVMLVSGSQPMPCDKPKGDFFILKTLKNKVDYCSLHSIDIFYNMAQLNTRMQKFWSKLPLLHTLMLSHPDVEWFWWMDSDAFFTDMKFELPIEKYANYNMVVHGWYKDVYEDKNWVGLNTGSFLIRNCQWSLDLLDAWAPYGQSGKAQVAAGRLFANYLHGRLAFEGDDQSALVYLLISQRQKWAEKTFLESTYFLHGYWVILVDDFEKMMERYHPGLGDERWPFVTHFVGCKPCHGNYGSYPMDRCAKQMERAFNFADNQVLQTYGYVHPNLSTHSVEVDTPKATNVGREKVRG</sequence>
<proteinExistence type="inferred from homology"/>
<accession>A0ABD1ZN89</accession>
<keyword evidence="5 11" id="KW-0812">Transmembrane</keyword>
<evidence type="ECO:0000256" key="1">
    <source>
        <dbReference type="ARBA" id="ARBA00004323"/>
    </source>
</evidence>
<keyword evidence="10" id="KW-0325">Glycoprotein</keyword>
<keyword evidence="13" id="KW-1185">Reference proteome</keyword>
<comment type="subcellular location">
    <subcellularLocation>
        <location evidence="1">Golgi apparatus membrane</location>
        <topology evidence="1">Single-pass type II membrane protein</topology>
    </subcellularLocation>
</comment>
<dbReference type="GO" id="GO:0016757">
    <property type="term" value="F:glycosyltransferase activity"/>
    <property type="evidence" value="ECO:0007669"/>
    <property type="project" value="UniProtKB-KW"/>
</dbReference>
<evidence type="ECO:0000256" key="6">
    <source>
        <dbReference type="ARBA" id="ARBA00022968"/>
    </source>
</evidence>
<reference evidence="12 13" key="1">
    <citation type="submission" date="2024-09" db="EMBL/GenBank/DDBJ databases">
        <title>Chromosome-scale assembly of Riccia fluitans.</title>
        <authorList>
            <person name="Paukszto L."/>
            <person name="Sawicki J."/>
            <person name="Karawczyk K."/>
            <person name="Piernik-Szablinska J."/>
            <person name="Szczecinska M."/>
            <person name="Mazdziarz M."/>
        </authorList>
    </citation>
    <scope>NUCLEOTIDE SEQUENCE [LARGE SCALE GENOMIC DNA]</scope>
    <source>
        <strain evidence="12">Rf_01</strain>
        <tissue evidence="12">Aerial parts of the thallus</tissue>
    </source>
</reference>
<evidence type="ECO:0000256" key="7">
    <source>
        <dbReference type="ARBA" id="ARBA00022989"/>
    </source>
</evidence>
<evidence type="ECO:0000313" key="13">
    <source>
        <dbReference type="Proteomes" id="UP001605036"/>
    </source>
</evidence>
<organism evidence="12 13">
    <name type="scientific">Riccia fluitans</name>
    <dbReference type="NCBI Taxonomy" id="41844"/>
    <lineage>
        <taxon>Eukaryota</taxon>
        <taxon>Viridiplantae</taxon>
        <taxon>Streptophyta</taxon>
        <taxon>Embryophyta</taxon>
        <taxon>Marchantiophyta</taxon>
        <taxon>Marchantiopsida</taxon>
        <taxon>Marchantiidae</taxon>
        <taxon>Marchantiales</taxon>
        <taxon>Ricciaceae</taxon>
        <taxon>Riccia</taxon>
    </lineage>
</organism>
<evidence type="ECO:0000256" key="11">
    <source>
        <dbReference type="SAM" id="Phobius"/>
    </source>
</evidence>
<dbReference type="FunFam" id="3.90.550.10:FF:000101">
    <property type="entry name" value="Probable glycosyltransferase 5"/>
    <property type="match status" value="1"/>
</dbReference>
<evidence type="ECO:0000256" key="2">
    <source>
        <dbReference type="ARBA" id="ARBA00005664"/>
    </source>
</evidence>
<dbReference type="PANTHER" id="PTHR31311:SF44">
    <property type="entry name" value="GLYCOSYLTRANSFERASE 2-RELATED"/>
    <property type="match status" value="1"/>
</dbReference>
<evidence type="ECO:0000256" key="10">
    <source>
        <dbReference type="ARBA" id="ARBA00023180"/>
    </source>
</evidence>
<comment type="caution">
    <text evidence="12">The sequence shown here is derived from an EMBL/GenBank/DDBJ whole genome shotgun (WGS) entry which is preliminary data.</text>
</comment>
<evidence type="ECO:0000313" key="12">
    <source>
        <dbReference type="EMBL" id="KAL2652922.1"/>
    </source>
</evidence>
<dbReference type="InterPro" id="IPR008630">
    <property type="entry name" value="Glyco_trans_34"/>
</dbReference>
<gene>
    <name evidence="12" type="ORF">R1flu_021050</name>
</gene>
<evidence type="ECO:0000256" key="5">
    <source>
        <dbReference type="ARBA" id="ARBA00022692"/>
    </source>
</evidence>
<keyword evidence="7 11" id="KW-1133">Transmembrane helix</keyword>
<dbReference type="Pfam" id="PF05637">
    <property type="entry name" value="Glyco_transf_34"/>
    <property type="match status" value="1"/>
</dbReference>
<dbReference type="Gene3D" id="3.90.550.10">
    <property type="entry name" value="Spore Coat Polysaccharide Biosynthesis Protein SpsA, Chain A"/>
    <property type="match status" value="1"/>
</dbReference>
<keyword evidence="4" id="KW-0808">Transferase</keyword>
<evidence type="ECO:0000256" key="4">
    <source>
        <dbReference type="ARBA" id="ARBA00022679"/>
    </source>
</evidence>
<name>A0ABD1ZN89_9MARC</name>
<evidence type="ECO:0000256" key="8">
    <source>
        <dbReference type="ARBA" id="ARBA00023034"/>
    </source>
</evidence>
<comment type="similarity">
    <text evidence="2">Belongs to the glycosyltransferase 34 family.</text>
</comment>
<dbReference type="Proteomes" id="UP001605036">
    <property type="component" value="Unassembled WGS sequence"/>
</dbReference>
<dbReference type="PANTHER" id="PTHR31311">
    <property type="entry name" value="XYLOGLUCAN 6-XYLOSYLTRANSFERASE 5-RELATED-RELATED"/>
    <property type="match status" value="1"/>
</dbReference>
<feature type="transmembrane region" description="Helical" evidence="11">
    <location>
        <begin position="6"/>
        <end position="24"/>
    </location>
</feature>
<evidence type="ECO:0000256" key="9">
    <source>
        <dbReference type="ARBA" id="ARBA00023136"/>
    </source>
</evidence>
<keyword evidence="3" id="KW-0328">Glycosyltransferase</keyword>
<protein>
    <submittedName>
        <fullName evidence="12">Uncharacterized protein</fullName>
    </submittedName>
</protein>
<keyword evidence="8" id="KW-0333">Golgi apparatus</keyword>
<evidence type="ECO:0000256" key="3">
    <source>
        <dbReference type="ARBA" id="ARBA00022676"/>
    </source>
</evidence>